<keyword evidence="3" id="KW-1185">Reference proteome</keyword>
<name>A0A2T9Y3Z2_9FUNG</name>
<organism evidence="2 3">
    <name type="scientific">Smittium megazygosporum</name>
    <dbReference type="NCBI Taxonomy" id="133381"/>
    <lineage>
        <taxon>Eukaryota</taxon>
        <taxon>Fungi</taxon>
        <taxon>Fungi incertae sedis</taxon>
        <taxon>Zoopagomycota</taxon>
        <taxon>Kickxellomycotina</taxon>
        <taxon>Harpellomycetes</taxon>
        <taxon>Harpellales</taxon>
        <taxon>Legeriomycetaceae</taxon>
        <taxon>Smittium</taxon>
    </lineage>
</organism>
<sequence>MTVLNDHILSQIFSLCDQPTLCISTIVCWQWAIVATPFLYKQPKLASQVQLFFFLRTLSNATFEYPLSPNLENSHLFEQLGVYLSTNSDLCTPLLTLDTLGTQPSTQTFKTVNNSPLTPSSKTHSENLQDVHKTDNSLQSQLKLPSQYSQICWPSFTVYSTFSEQVLCNVYLYVFNMPSTSCLYKDSSYSLPLTTHRSSDHQLLPIKKLVFSIPQTFHVCRLGIRSLGLLVRSLDLSMIPGRWRETSSSLISRALQSLSNLNYIDFSYLKNLSSKSAANLFSINSDSLIYANLDHTNLDFSFYSHLATLKLTNLNSLSLCGTNVSDQIIQLFSKSTFPKLESIYLESTVIGDESVDFMIANFPSLKNISIDNTFAYSSAHLVSDFNSALEWESVNESEDEFVPDHDQG</sequence>
<feature type="compositionally biased region" description="Polar residues" evidence="1">
    <location>
        <begin position="111"/>
        <end position="122"/>
    </location>
</feature>
<comment type="caution">
    <text evidence="2">The sequence shown here is derived from an EMBL/GenBank/DDBJ whole genome shotgun (WGS) entry which is preliminary data.</text>
</comment>
<proteinExistence type="predicted"/>
<feature type="region of interest" description="Disordered" evidence="1">
    <location>
        <begin position="111"/>
        <end position="130"/>
    </location>
</feature>
<dbReference type="InterPro" id="IPR032675">
    <property type="entry name" value="LRR_dom_sf"/>
</dbReference>
<dbReference type="Proteomes" id="UP000245609">
    <property type="component" value="Unassembled WGS sequence"/>
</dbReference>
<gene>
    <name evidence="2" type="ORF">BB560_006550</name>
</gene>
<dbReference type="OrthoDB" id="2125396at2759"/>
<dbReference type="EMBL" id="MBFS01003365">
    <property type="protein sequence ID" value="PVU87065.1"/>
    <property type="molecule type" value="Genomic_DNA"/>
</dbReference>
<evidence type="ECO:0000313" key="2">
    <source>
        <dbReference type="EMBL" id="PVU87065.1"/>
    </source>
</evidence>
<accession>A0A2T9Y3Z2</accession>
<reference evidence="2 3" key="1">
    <citation type="journal article" date="2018" name="MBio">
        <title>Comparative Genomics Reveals the Core Gene Toolbox for the Fungus-Insect Symbiosis.</title>
        <authorList>
            <person name="Wang Y."/>
            <person name="Stata M."/>
            <person name="Wang W."/>
            <person name="Stajich J.E."/>
            <person name="White M.M."/>
            <person name="Moncalvo J.M."/>
        </authorList>
    </citation>
    <scope>NUCLEOTIDE SEQUENCE [LARGE SCALE GENOMIC DNA]</scope>
    <source>
        <strain evidence="2 3">SC-DP-2</strain>
    </source>
</reference>
<dbReference type="SUPFAM" id="SSF52047">
    <property type="entry name" value="RNI-like"/>
    <property type="match status" value="1"/>
</dbReference>
<evidence type="ECO:0000313" key="3">
    <source>
        <dbReference type="Proteomes" id="UP000245609"/>
    </source>
</evidence>
<dbReference type="Gene3D" id="3.80.10.10">
    <property type="entry name" value="Ribonuclease Inhibitor"/>
    <property type="match status" value="1"/>
</dbReference>
<protein>
    <submittedName>
        <fullName evidence="2">Uncharacterized protein</fullName>
    </submittedName>
</protein>
<dbReference type="AlphaFoldDB" id="A0A2T9Y3Z2"/>
<evidence type="ECO:0000256" key="1">
    <source>
        <dbReference type="SAM" id="MobiDB-lite"/>
    </source>
</evidence>